<accession>A0A8J8T934</accession>
<keyword evidence="2" id="KW-1185">Reference proteome</keyword>
<dbReference type="Proteomes" id="UP000785679">
    <property type="component" value="Unassembled WGS sequence"/>
</dbReference>
<protein>
    <submittedName>
        <fullName evidence="1">Uncharacterized protein</fullName>
    </submittedName>
</protein>
<dbReference type="EMBL" id="RRYP01001511">
    <property type="protein sequence ID" value="TNV85848.1"/>
    <property type="molecule type" value="Genomic_DNA"/>
</dbReference>
<dbReference type="AlphaFoldDB" id="A0A8J8T934"/>
<evidence type="ECO:0000313" key="1">
    <source>
        <dbReference type="EMBL" id="TNV85848.1"/>
    </source>
</evidence>
<proteinExistence type="predicted"/>
<comment type="caution">
    <text evidence="1">The sequence shown here is derived from an EMBL/GenBank/DDBJ whole genome shotgun (WGS) entry which is preliminary data.</text>
</comment>
<sequence>MLVSFLFYSMVPRSILSSILMDSEKQRFYIKKFFFFAQTQAMLLQHIERFLLKPISLSKGLSTLCIYK</sequence>
<name>A0A8J8T934_HALGN</name>
<gene>
    <name evidence="1" type="ORF">FGO68_gene15361</name>
</gene>
<organism evidence="1 2">
    <name type="scientific">Halteria grandinella</name>
    <dbReference type="NCBI Taxonomy" id="5974"/>
    <lineage>
        <taxon>Eukaryota</taxon>
        <taxon>Sar</taxon>
        <taxon>Alveolata</taxon>
        <taxon>Ciliophora</taxon>
        <taxon>Intramacronucleata</taxon>
        <taxon>Spirotrichea</taxon>
        <taxon>Stichotrichia</taxon>
        <taxon>Sporadotrichida</taxon>
        <taxon>Halteriidae</taxon>
        <taxon>Halteria</taxon>
    </lineage>
</organism>
<evidence type="ECO:0000313" key="2">
    <source>
        <dbReference type="Proteomes" id="UP000785679"/>
    </source>
</evidence>
<reference evidence="1" key="1">
    <citation type="submission" date="2019-06" db="EMBL/GenBank/DDBJ databases">
        <authorList>
            <person name="Zheng W."/>
        </authorList>
    </citation>
    <scope>NUCLEOTIDE SEQUENCE</scope>
    <source>
        <strain evidence="1">QDHG01</strain>
    </source>
</reference>